<keyword evidence="13" id="KW-0969">Cilium</keyword>
<dbReference type="OrthoDB" id="6465096at2"/>
<feature type="region of interest" description="Disordered" evidence="12">
    <location>
        <begin position="112"/>
        <end position="149"/>
    </location>
</feature>
<accession>A0A1T2LAJ0</accession>
<keyword evidence="7" id="KW-1005">Bacterial flagellum biogenesis</keyword>
<keyword evidence="4" id="KW-0813">Transport</keyword>
<dbReference type="GO" id="GO:0071973">
    <property type="term" value="P:bacterial-type flagellum-dependent cell motility"/>
    <property type="evidence" value="ECO:0007669"/>
    <property type="project" value="InterPro"/>
</dbReference>
<dbReference type="GO" id="GO:0009288">
    <property type="term" value="C:bacterial-type flagellum"/>
    <property type="evidence" value="ECO:0007669"/>
    <property type="project" value="InterPro"/>
</dbReference>
<evidence type="ECO:0000256" key="1">
    <source>
        <dbReference type="ARBA" id="ARBA00004413"/>
    </source>
</evidence>
<feature type="coiled-coil region" evidence="11">
    <location>
        <begin position="32"/>
        <end position="100"/>
    </location>
</feature>
<keyword evidence="13" id="KW-0966">Cell projection</keyword>
<dbReference type="PANTHER" id="PTHR38786:SF1">
    <property type="entry name" value="FLAGELLAR FLIJ PROTEIN"/>
    <property type="match status" value="1"/>
</dbReference>
<dbReference type="EMBL" id="MPRL01000002">
    <property type="protein sequence ID" value="OOZ42128.1"/>
    <property type="molecule type" value="Genomic_DNA"/>
</dbReference>
<evidence type="ECO:0000256" key="3">
    <source>
        <dbReference type="ARBA" id="ARBA00020392"/>
    </source>
</evidence>
<feature type="compositionally biased region" description="Basic and acidic residues" evidence="12">
    <location>
        <begin position="123"/>
        <end position="135"/>
    </location>
</feature>
<dbReference type="GO" id="GO:0015031">
    <property type="term" value="P:protein transport"/>
    <property type="evidence" value="ECO:0007669"/>
    <property type="project" value="UniProtKB-KW"/>
</dbReference>
<dbReference type="GO" id="GO:0003774">
    <property type="term" value="F:cytoskeletal motor activity"/>
    <property type="evidence" value="ECO:0007669"/>
    <property type="project" value="InterPro"/>
</dbReference>
<dbReference type="PIRSF" id="PIRSF019404">
    <property type="entry name" value="FliJ"/>
    <property type="match status" value="1"/>
</dbReference>
<reference evidence="13 14" key="1">
    <citation type="submission" date="2016-11" db="EMBL/GenBank/DDBJ databases">
        <title>Mixed transmission modes and dynamic genome evolution in an obligate animal-bacterial symbiosis.</title>
        <authorList>
            <person name="Russell S.L."/>
            <person name="Corbett-Detig R.B."/>
            <person name="Cavanaugh C.M."/>
        </authorList>
    </citation>
    <scope>NUCLEOTIDE SEQUENCE [LARGE SCALE GENOMIC DNA]</scope>
    <source>
        <strain evidence="13">Sveles-Q1</strain>
    </source>
</reference>
<dbReference type="Pfam" id="PF02050">
    <property type="entry name" value="FliJ"/>
    <property type="match status" value="1"/>
</dbReference>
<evidence type="ECO:0000256" key="11">
    <source>
        <dbReference type="SAM" id="Coils"/>
    </source>
</evidence>
<dbReference type="GO" id="GO:0044781">
    <property type="term" value="P:bacterial-type flagellum organization"/>
    <property type="evidence" value="ECO:0007669"/>
    <property type="project" value="UniProtKB-KW"/>
</dbReference>
<dbReference type="AlphaFoldDB" id="A0A1T2LAJ0"/>
<evidence type="ECO:0000313" key="14">
    <source>
        <dbReference type="Proteomes" id="UP000191110"/>
    </source>
</evidence>
<evidence type="ECO:0000256" key="8">
    <source>
        <dbReference type="ARBA" id="ARBA00022927"/>
    </source>
</evidence>
<keyword evidence="5" id="KW-1003">Cell membrane</keyword>
<comment type="similarity">
    <text evidence="2">Belongs to the FliJ family.</text>
</comment>
<dbReference type="InterPro" id="IPR018006">
    <property type="entry name" value="Flag_FliJ_proteobac"/>
</dbReference>
<evidence type="ECO:0000256" key="9">
    <source>
        <dbReference type="ARBA" id="ARBA00023136"/>
    </source>
</evidence>
<evidence type="ECO:0000256" key="7">
    <source>
        <dbReference type="ARBA" id="ARBA00022795"/>
    </source>
</evidence>
<evidence type="ECO:0000256" key="10">
    <source>
        <dbReference type="ARBA" id="ARBA00023225"/>
    </source>
</evidence>
<dbReference type="InterPro" id="IPR052570">
    <property type="entry name" value="FliJ"/>
</dbReference>
<dbReference type="NCBIfam" id="TIGR02473">
    <property type="entry name" value="flagell_FliJ"/>
    <property type="match status" value="1"/>
</dbReference>
<dbReference type="GO" id="GO:0005886">
    <property type="term" value="C:plasma membrane"/>
    <property type="evidence" value="ECO:0007669"/>
    <property type="project" value="UniProtKB-SubCell"/>
</dbReference>
<comment type="caution">
    <text evidence="13">The sequence shown here is derived from an EMBL/GenBank/DDBJ whole genome shotgun (WGS) entry which is preliminary data.</text>
</comment>
<keyword evidence="10" id="KW-1006">Bacterial flagellum protein export</keyword>
<keyword evidence="8" id="KW-0653">Protein transport</keyword>
<dbReference type="PANTHER" id="PTHR38786">
    <property type="entry name" value="FLAGELLAR FLIJ PROTEIN"/>
    <property type="match status" value="1"/>
</dbReference>
<sequence>MVRSKRMRPVADIAENREREAAKRFGQSQNAVNEQKQRLEELLQYRLDYQQQFDQRAGSGMSVAMMQDFRRFINQLNDAIKHQQRQIEQYQRNCDLSRSEWLSKRTHSQAIDKVVGRYRKHEQRRESQREQHESDEFVTQSFSRPKGKG</sequence>
<evidence type="ECO:0000256" key="2">
    <source>
        <dbReference type="ARBA" id="ARBA00010004"/>
    </source>
</evidence>
<dbReference type="InterPro" id="IPR053716">
    <property type="entry name" value="Flag_assembly_chemotaxis_eff"/>
</dbReference>
<dbReference type="InterPro" id="IPR012823">
    <property type="entry name" value="Flagell_FliJ"/>
</dbReference>
<name>A0A1T2LAJ0_9GAMM</name>
<keyword evidence="13" id="KW-0282">Flagellum</keyword>
<keyword evidence="9" id="KW-0472">Membrane</keyword>
<evidence type="ECO:0000256" key="5">
    <source>
        <dbReference type="ARBA" id="ARBA00022475"/>
    </source>
</evidence>
<keyword evidence="11" id="KW-0175">Coiled coil</keyword>
<keyword evidence="6" id="KW-0145">Chemotaxis</keyword>
<protein>
    <recommendedName>
        <fullName evidence="3">Flagellar FliJ protein</fullName>
    </recommendedName>
</protein>
<dbReference type="RefSeq" id="WP_078482155.1">
    <property type="nucleotide sequence ID" value="NZ_MPRL01000002.1"/>
</dbReference>
<dbReference type="Gene3D" id="1.10.287.1700">
    <property type="match status" value="1"/>
</dbReference>
<gene>
    <name evidence="13" type="ORF">BOW53_00675</name>
</gene>
<comment type="subcellular location">
    <subcellularLocation>
        <location evidence="1">Cell membrane</location>
        <topology evidence="1">Peripheral membrane protein</topology>
        <orientation evidence="1">Cytoplasmic side</orientation>
    </subcellularLocation>
</comment>
<keyword evidence="14" id="KW-1185">Reference proteome</keyword>
<evidence type="ECO:0000256" key="12">
    <source>
        <dbReference type="SAM" id="MobiDB-lite"/>
    </source>
</evidence>
<dbReference type="Proteomes" id="UP000191110">
    <property type="component" value="Unassembled WGS sequence"/>
</dbReference>
<evidence type="ECO:0000256" key="6">
    <source>
        <dbReference type="ARBA" id="ARBA00022500"/>
    </source>
</evidence>
<evidence type="ECO:0000313" key="13">
    <source>
        <dbReference type="EMBL" id="OOZ42128.1"/>
    </source>
</evidence>
<proteinExistence type="inferred from homology"/>
<dbReference type="PRINTS" id="PR01004">
    <property type="entry name" value="FLGFLIJ"/>
</dbReference>
<dbReference type="GO" id="GO:0006935">
    <property type="term" value="P:chemotaxis"/>
    <property type="evidence" value="ECO:0007669"/>
    <property type="project" value="UniProtKB-KW"/>
</dbReference>
<organism evidence="13 14">
    <name type="scientific">Solemya pervernicosa gill symbiont</name>
    <dbReference type="NCBI Taxonomy" id="642797"/>
    <lineage>
        <taxon>Bacteria</taxon>
        <taxon>Pseudomonadati</taxon>
        <taxon>Pseudomonadota</taxon>
        <taxon>Gammaproteobacteria</taxon>
        <taxon>sulfur-oxidizing symbionts</taxon>
    </lineage>
</organism>
<evidence type="ECO:0000256" key="4">
    <source>
        <dbReference type="ARBA" id="ARBA00022448"/>
    </source>
</evidence>